<organism evidence="2 3">
    <name type="scientific">Asanoa siamensis</name>
    <dbReference type="NCBI Taxonomy" id="926357"/>
    <lineage>
        <taxon>Bacteria</taxon>
        <taxon>Bacillati</taxon>
        <taxon>Actinomycetota</taxon>
        <taxon>Actinomycetes</taxon>
        <taxon>Micromonosporales</taxon>
        <taxon>Micromonosporaceae</taxon>
        <taxon>Asanoa</taxon>
    </lineage>
</organism>
<accession>A0ABQ4CU59</accession>
<dbReference type="Proteomes" id="UP000604117">
    <property type="component" value="Unassembled WGS sequence"/>
</dbReference>
<evidence type="ECO:0000256" key="1">
    <source>
        <dbReference type="SAM" id="MobiDB-lite"/>
    </source>
</evidence>
<dbReference type="EMBL" id="BONE01000035">
    <property type="protein sequence ID" value="GIF74821.1"/>
    <property type="molecule type" value="Genomic_DNA"/>
</dbReference>
<evidence type="ECO:0000313" key="3">
    <source>
        <dbReference type="Proteomes" id="UP000604117"/>
    </source>
</evidence>
<reference evidence="2 3" key="1">
    <citation type="submission" date="2021-01" db="EMBL/GenBank/DDBJ databases">
        <title>Whole genome shotgun sequence of Asanoa siamensis NBRC 107932.</title>
        <authorList>
            <person name="Komaki H."/>
            <person name="Tamura T."/>
        </authorList>
    </citation>
    <scope>NUCLEOTIDE SEQUENCE [LARGE SCALE GENOMIC DNA]</scope>
    <source>
        <strain evidence="2 3">NBRC 107932</strain>
    </source>
</reference>
<name>A0ABQ4CU59_9ACTN</name>
<feature type="compositionally biased region" description="Basic and acidic residues" evidence="1">
    <location>
        <begin position="22"/>
        <end position="34"/>
    </location>
</feature>
<evidence type="ECO:0000313" key="2">
    <source>
        <dbReference type="EMBL" id="GIF74821.1"/>
    </source>
</evidence>
<gene>
    <name evidence="2" type="ORF">Asi02nite_43390</name>
</gene>
<keyword evidence="3" id="KW-1185">Reference proteome</keyword>
<feature type="region of interest" description="Disordered" evidence="1">
    <location>
        <begin position="1"/>
        <end position="61"/>
    </location>
</feature>
<proteinExistence type="predicted"/>
<protein>
    <submittedName>
        <fullName evidence="2">Uncharacterized protein</fullName>
    </submittedName>
</protein>
<sequence length="61" mass="6734">MRLRGTVDQQRVRVRPVVVGHELGHPRADPRDHPSLLSPLPTHAVQPNLRDDPSERGAGSV</sequence>
<comment type="caution">
    <text evidence="2">The sequence shown here is derived from an EMBL/GenBank/DDBJ whole genome shotgun (WGS) entry which is preliminary data.</text>
</comment>